<sequence length="82" mass="9816">MSCRYPSEVQNYGEEKELITFEHVCRRYNGEMVQVYKKDVFSPPWRTVHHSGRKVVDDEQSTSKIKALEHAYRYMKNADVCW</sequence>
<accession>X1G5S7</accession>
<reference evidence="1" key="1">
    <citation type="journal article" date="2014" name="Front. Microbiol.">
        <title>High frequency of phylogenetically diverse reductive dehalogenase-homologous genes in deep subseafloor sedimentary metagenomes.</title>
        <authorList>
            <person name="Kawai M."/>
            <person name="Futagami T."/>
            <person name="Toyoda A."/>
            <person name="Takaki Y."/>
            <person name="Nishi S."/>
            <person name="Hori S."/>
            <person name="Arai W."/>
            <person name="Tsubouchi T."/>
            <person name="Morono Y."/>
            <person name="Uchiyama I."/>
            <person name="Ito T."/>
            <person name="Fujiyama A."/>
            <person name="Inagaki F."/>
            <person name="Takami H."/>
        </authorList>
    </citation>
    <scope>NUCLEOTIDE SEQUENCE</scope>
    <source>
        <strain evidence="1">Expedition CK06-06</strain>
    </source>
</reference>
<dbReference type="EMBL" id="BARU01023390">
    <property type="protein sequence ID" value="GAH52567.1"/>
    <property type="molecule type" value="Genomic_DNA"/>
</dbReference>
<gene>
    <name evidence="1" type="ORF">S03H2_37968</name>
</gene>
<proteinExistence type="predicted"/>
<dbReference type="AlphaFoldDB" id="X1G5S7"/>
<protein>
    <submittedName>
        <fullName evidence="1">Uncharacterized protein</fullName>
    </submittedName>
</protein>
<comment type="caution">
    <text evidence="1">The sequence shown here is derived from an EMBL/GenBank/DDBJ whole genome shotgun (WGS) entry which is preliminary data.</text>
</comment>
<organism evidence="1">
    <name type="scientific">marine sediment metagenome</name>
    <dbReference type="NCBI Taxonomy" id="412755"/>
    <lineage>
        <taxon>unclassified sequences</taxon>
        <taxon>metagenomes</taxon>
        <taxon>ecological metagenomes</taxon>
    </lineage>
</organism>
<evidence type="ECO:0000313" key="1">
    <source>
        <dbReference type="EMBL" id="GAH52567.1"/>
    </source>
</evidence>
<name>X1G5S7_9ZZZZ</name>